<dbReference type="Proteomes" id="UP001396334">
    <property type="component" value="Unassembled WGS sequence"/>
</dbReference>
<evidence type="ECO:0000313" key="2">
    <source>
        <dbReference type="EMBL" id="KAK9035282.1"/>
    </source>
</evidence>
<comment type="caution">
    <text evidence="2">The sequence shown here is derived from an EMBL/GenBank/DDBJ whole genome shotgun (WGS) entry which is preliminary data.</text>
</comment>
<evidence type="ECO:0000256" key="1">
    <source>
        <dbReference type="SAM" id="MobiDB-lite"/>
    </source>
</evidence>
<keyword evidence="3" id="KW-1185">Reference proteome</keyword>
<sequence>MSTDSRLPKKQHRRDEAPLDVEPPPATSVPSATVVSYKEAVMNDLATDDDDLVPIDDDGINLLDDDIRIGESDGVPFIDFSSRIQDLLLRVLSSRLFGVLFLWHIRACQRALSEIHPQEPTQAFEANMVAAAEPQPPRDPYGPWMLVDNRRCRPAKPTNQPAPVEQISIASHFRFNPIFIEAESSEQPTILTDNPQSAHPTGETIPQNAHPVPSVMTDLVAFAVDPSSASALSSSVDKPKPRIKTSVALRKAPLAVLKLRDINIMPKKVGIAGPSRKSSLNPAKHSVIVTSESAQPIVMGQAVDQQRSLLF</sequence>
<feature type="region of interest" description="Disordered" evidence="1">
    <location>
        <begin position="1"/>
        <end position="31"/>
    </location>
</feature>
<protein>
    <submittedName>
        <fullName evidence="2">Uncharacterized protein</fullName>
    </submittedName>
</protein>
<dbReference type="EMBL" id="JBBPBN010000006">
    <property type="protein sequence ID" value="KAK9035282.1"/>
    <property type="molecule type" value="Genomic_DNA"/>
</dbReference>
<proteinExistence type="predicted"/>
<evidence type="ECO:0000313" key="3">
    <source>
        <dbReference type="Proteomes" id="UP001396334"/>
    </source>
</evidence>
<reference evidence="2 3" key="1">
    <citation type="journal article" date="2024" name="G3 (Bethesda)">
        <title>Genome assembly of Hibiscus sabdariffa L. provides insights into metabolisms of medicinal natural products.</title>
        <authorList>
            <person name="Kim T."/>
        </authorList>
    </citation>
    <scope>NUCLEOTIDE SEQUENCE [LARGE SCALE GENOMIC DNA]</scope>
    <source>
        <strain evidence="2">TK-2024</strain>
        <tissue evidence="2">Old leaves</tissue>
    </source>
</reference>
<accession>A0ABR2TD33</accession>
<organism evidence="2 3">
    <name type="scientific">Hibiscus sabdariffa</name>
    <name type="common">roselle</name>
    <dbReference type="NCBI Taxonomy" id="183260"/>
    <lineage>
        <taxon>Eukaryota</taxon>
        <taxon>Viridiplantae</taxon>
        <taxon>Streptophyta</taxon>
        <taxon>Embryophyta</taxon>
        <taxon>Tracheophyta</taxon>
        <taxon>Spermatophyta</taxon>
        <taxon>Magnoliopsida</taxon>
        <taxon>eudicotyledons</taxon>
        <taxon>Gunneridae</taxon>
        <taxon>Pentapetalae</taxon>
        <taxon>rosids</taxon>
        <taxon>malvids</taxon>
        <taxon>Malvales</taxon>
        <taxon>Malvaceae</taxon>
        <taxon>Malvoideae</taxon>
        <taxon>Hibiscus</taxon>
    </lineage>
</organism>
<name>A0ABR2TD33_9ROSI</name>
<gene>
    <name evidence="2" type="ORF">V6N11_077327</name>
</gene>